<evidence type="ECO:0000256" key="2">
    <source>
        <dbReference type="ARBA" id="ARBA00022692"/>
    </source>
</evidence>
<evidence type="ECO:0000256" key="5">
    <source>
        <dbReference type="SAM" id="Phobius"/>
    </source>
</evidence>
<dbReference type="EMBL" id="CP049257">
    <property type="protein sequence ID" value="QIG43057.1"/>
    <property type="molecule type" value="Genomic_DNA"/>
</dbReference>
<name>A0A6G6WD30_9ACTN</name>
<dbReference type="InterPro" id="IPR007318">
    <property type="entry name" value="Phopholipid_MeTrfase"/>
</dbReference>
<protein>
    <submittedName>
        <fullName evidence="6">Isoprenylcysteine carboxyl methyltransferase</fullName>
    </submittedName>
</protein>
<keyword evidence="6" id="KW-0808">Transferase</keyword>
<evidence type="ECO:0000313" key="6">
    <source>
        <dbReference type="EMBL" id="QIG43057.1"/>
    </source>
</evidence>
<dbReference type="Gene3D" id="1.20.120.1630">
    <property type="match status" value="1"/>
</dbReference>
<keyword evidence="3 5" id="KW-1133">Transmembrane helix</keyword>
<dbReference type="GO" id="GO:0008168">
    <property type="term" value="F:methyltransferase activity"/>
    <property type="evidence" value="ECO:0007669"/>
    <property type="project" value="UniProtKB-KW"/>
</dbReference>
<dbReference type="GO" id="GO:0032259">
    <property type="term" value="P:methylation"/>
    <property type="evidence" value="ECO:0007669"/>
    <property type="project" value="UniProtKB-KW"/>
</dbReference>
<accession>A0A6G6WD30</accession>
<evidence type="ECO:0000256" key="3">
    <source>
        <dbReference type="ARBA" id="ARBA00022989"/>
    </source>
</evidence>
<comment type="subcellular location">
    <subcellularLocation>
        <location evidence="1">Endomembrane system</location>
        <topology evidence="1">Multi-pass membrane protein</topology>
    </subcellularLocation>
</comment>
<dbReference type="Proteomes" id="UP000502996">
    <property type="component" value="Chromosome"/>
</dbReference>
<evidence type="ECO:0000256" key="4">
    <source>
        <dbReference type="ARBA" id="ARBA00023136"/>
    </source>
</evidence>
<dbReference type="Pfam" id="PF04191">
    <property type="entry name" value="PEMT"/>
    <property type="match status" value="1"/>
</dbReference>
<sequence>MRAALGTVVFFVVAPGGNAALVPWLVTGWAHPHLGPPGVLGVALVALGAAAVVACFARFVTEGRGTPAPVLPTEELVVGGLYRFVRNPMYLGVAAAVAGQALLFRSAGVAIWLVVFLVAVVGFVKGYEEPRLADRFGASYERYRAAVPGWWPRLRTWDASQVQ</sequence>
<reference evidence="6 7" key="1">
    <citation type="submission" date="2020-02" db="EMBL/GenBank/DDBJ databases">
        <title>Full genome sequence of Nocardioides sp. R-3366.</title>
        <authorList>
            <person name="Im W.-T."/>
        </authorList>
    </citation>
    <scope>NUCLEOTIDE SEQUENCE [LARGE SCALE GENOMIC DNA]</scope>
    <source>
        <strain evidence="6 7">R-3366</strain>
    </source>
</reference>
<dbReference type="KEGG" id="nano:G5V58_10065"/>
<dbReference type="GO" id="GO:0012505">
    <property type="term" value="C:endomembrane system"/>
    <property type="evidence" value="ECO:0007669"/>
    <property type="project" value="UniProtKB-SubCell"/>
</dbReference>
<dbReference type="RefSeq" id="WP_165231825.1">
    <property type="nucleotide sequence ID" value="NZ_CP049257.1"/>
</dbReference>
<keyword evidence="6" id="KW-0489">Methyltransferase</keyword>
<dbReference type="AlphaFoldDB" id="A0A6G6WD30"/>
<proteinExistence type="predicted"/>
<evidence type="ECO:0000313" key="7">
    <source>
        <dbReference type="Proteomes" id="UP000502996"/>
    </source>
</evidence>
<keyword evidence="2 5" id="KW-0812">Transmembrane</keyword>
<feature type="transmembrane region" description="Helical" evidence="5">
    <location>
        <begin position="38"/>
        <end position="60"/>
    </location>
</feature>
<keyword evidence="7" id="KW-1185">Reference proteome</keyword>
<feature type="transmembrane region" description="Helical" evidence="5">
    <location>
        <begin position="109"/>
        <end position="127"/>
    </location>
</feature>
<evidence type="ECO:0000256" key="1">
    <source>
        <dbReference type="ARBA" id="ARBA00004127"/>
    </source>
</evidence>
<keyword evidence="4 5" id="KW-0472">Membrane</keyword>
<organism evidence="6 7">
    <name type="scientific">Nocardioides anomalus</name>
    <dbReference type="NCBI Taxonomy" id="2712223"/>
    <lineage>
        <taxon>Bacteria</taxon>
        <taxon>Bacillati</taxon>
        <taxon>Actinomycetota</taxon>
        <taxon>Actinomycetes</taxon>
        <taxon>Propionibacteriales</taxon>
        <taxon>Nocardioidaceae</taxon>
        <taxon>Nocardioides</taxon>
    </lineage>
</organism>
<gene>
    <name evidence="6" type="ORF">G5V58_10065</name>
</gene>